<dbReference type="PROSITE" id="PS51257">
    <property type="entry name" value="PROKAR_LIPOPROTEIN"/>
    <property type="match status" value="1"/>
</dbReference>
<reference evidence="1 2" key="1">
    <citation type="journal article" date="2017" name="ISME J.">
        <title>Potential for microbial H2 and metal transformations associated with novel bacteria and archaea in deep terrestrial subsurface sediments.</title>
        <authorList>
            <person name="Hernsdorf A.W."/>
            <person name="Amano Y."/>
            <person name="Miyakawa K."/>
            <person name="Ise K."/>
            <person name="Suzuki Y."/>
            <person name="Anantharaman K."/>
            <person name="Probst A."/>
            <person name="Burstein D."/>
            <person name="Thomas B.C."/>
            <person name="Banfield J.F."/>
        </authorList>
    </citation>
    <scope>NUCLEOTIDE SEQUENCE [LARGE SCALE GENOMIC DNA]</scope>
    <source>
        <strain evidence="1">HGW-Dojkabacteria-1</strain>
    </source>
</reference>
<proteinExistence type="predicted"/>
<gene>
    <name evidence="1" type="ORF">CVU76_01355</name>
</gene>
<sequence length="672" mass="75776">MEGKHNKAVELLTVTSLLASAVTGCTNIGQSAQAKAEEAVTEPPVTETLATPMGFEYTNTAKAPSFATPTLTPSIQTLVETPTEQTISQESKPFNHEILNITDWSEYKIEKIEAKEPGYGIEILNETSMYMIPLRKDNFVDERREVKEIIVPYGHSFEIAEIRNITGPNGEKIKLGLIANTFGANFVSAVLLGATDENGTEIEFTKEKETNSKIVSYVVTEDFIYPNKVTNTLIALRNMSEYQDVNGPLRKNTEQSYLNMIGLKDLNKKNEYEYGLTSSKSKVKGGGVCAMATGTSALVHLQNTNQYKILEQWAHPVRYAQGPFSPSEYLVDATVDYNDRETFDFRWVQGEDKYLHIKTFTTPSDLPYSATEKDGVGGLSDVFLVVSLSFEDFPPKDQTEKLAIDLENYRYFRSSQHQERLNDNQMDINVLNHPIDIQMQNSADLIYNVEDLRLFSERIEQNSTLKNVLELQESVNTYTYENPQRLNEYLRNSDWYKKYVTEENKERVDRILMLSTTAQVKNQPLQCVGFVMMASWLYPEIPIPYVGSAPADSARELIPEGLRNYTYKEKRSMATNYGAQAIAGGELSIDDYNPGDLFVRVDGAPMAGTGKPTGHIGLILDKIKDERGETVLLVADSNRHNDGRIKIFVVKEGDMDEVFGHGQRYIVRIRDN</sequence>
<comment type="caution">
    <text evidence="1">The sequence shown here is derived from an EMBL/GenBank/DDBJ whole genome shotgun (WGS) entry which is preliminary data.</text>
</comment>
<evidence type="ECO:0000313" key="2">
    <source>
        <dbReference type="Proteomes" id="UP000233417"/>
    </source>
</evidence>
<organism evidence="1 2">
    <name type="scientific">Candidatus Dojkabacteria bacterium HGW-Dojkabacteria-1</name>
    <dbReference type="NCBI Taxonomy" id="2013761"/>
    <lineage>
        <taxon>Bacteria</taxon>
        <taxon>Candidatus Dojkabacteria</taxon>
    </lineage>
</organism>
<dbReference type="Proteomes" id="UP000233417">
    <property type="component" value="Unassembled WGS sequence"/>
</dbReference>
<evidence type="ECO:0000313" key="1">
    <source>
        <dbReference type="EMBL" id="PKN02668.1"/>
    </source>
</evidence>
<name>A0A2N2F3B3_9BACT</name>
<accession>A0A2N2F3B3</accession>
<protein>
    <submittedName>
        <fullName evidence="1">Uncharacterized protein</fullName>
    </submittedName>
</protein>
<dbReference type="EMBL" id="PHAO01000001">
    <property type="protein sequence ID" value="PKN02668.1"/>
    <property type="molecule type" value="Genomic_DNA"/>
</dbReference>
<dbReference type="AlphaFoldDB" id="A0A2N2F3B3"/>